<dbReference type="InterPro" id="IPR027417">
    <property type="entry name" value="P-loop_NTPase"/>
</dbReference>
<comment type="similarity">
    <text evidence="2">Belongs to the galactose-3-O-sulfotransferase family.</text>
</comment>
<evidence type="ECO:0000256" key="8">
    <source>
        <dbReference type="ARBA" id="ARBA00023136"/>
    </source>
</evidence>
<keyword evidence="9" id="KW-0325">Glycoprotein</keyword>
<dbReference type="EMBL" id="KB201362">
    <property type="protein sequence ID" value="ESO96957.1"/>
    <property type="molecule type" value="Genomic_DNA"/>
</dbReference>
<evidence type="ECO:0000256" key="6">
    <source>
        <dbReference type="ARBA" id="ARBA00022989"/>
    </source>
</evidence>
<dbReference type="PANTHER" id="PTHR14647">
    <property type="entry name" value="GALACTOSE-3-O-SULFOTRANSFERASE"/>
    <property type="match status" value="1"/>
</dbReference>
<evidence type="ECO:0008006" key="12">
    <source>
        <dbReference type="Google" id="ProtNLM"/>
    </source>
</evidence>
<feature type="non-terminal residue" evidence="10">
    <location>
        <position position="1"/>
    </location>
</feature>
<dbReference type="GO" id="GO:0000139">
    <property type="term" value="C:Golgi membrane"/>
    <property type="evidence" value="ECO:0007669"/>
    <property type="project" value="UniProtKB-SubCell"/>
</dbReference>
<dbReference type="OMA" id="CNIWREL"/>
<dbReference type="Gene3D" id="3.40.50.300">
    <property type="entry name" value="P-loop containing nucleotide triphosphate hydrolases"/>
    <property type="match status" value="1"/>
</dbReference>
<evidence type="ECO:0000256" key="1">
    <source>
        <dbReference type="ARBA" id="ARBA00004323"/>
    </source>
</evidence>
<reference evidence="10 11" key="1">
    <citation type="journal article" date="2013" name="Nature">
        <title>Insights into bilaterian evolution from three spiralian genomes.</title>
        <authorList>
            <person name="Simakov O."/>
            <person name="Marletaz F."/>
            <person name="Cho S.J."/>
            <person name="Edsinger-Gonzales E."/>
            <person name="Havlak P."/>
            <person name="Hellsten U."/>
            <person name="Kuo D.H."/>
            <person name="Larsson T."/>
            <person name="Lv J."/>
            <person name="Arendt D."/>
            <person name="Savage R."/>
            <person name="Osoegawa K."/>
            <person name="de Jong P."/>
            <person name="Grimwood J."/>
            <person name="Chapman J.A."/>
            <person name="Shapiro H."/>
            <person name="Aerts A."/>
            <person name="Otillar R.P."/>
            <person name="Terry A.Y."/>
            <person name="Boore J.L."/>
            <person name="Grigoriev I.V."/>
            <person name="Lindberg D.R."/>
            <person name="Seaver E.C."/>
            <person name="Weisblat D.A."/>
            <person name="Putnam N.H."/>
            <person name="Rokhsar D.S."/>
        </authorList>
    </citation>
    <scope>NUCLEOTIDE SEQUENCE [LARGE SCALE GENOMIC DNA]</scope>
</reference>
<protein>
    <recommendedName>
        <fullName evidence="12">Galactose-3-O-sulfotransferase 3</fullName>
    </recommendedName>
</protein>
<accession>V4AIV6</accession>
<evidence type="ECO:0000256" key="7">
    <source>
        <dbReference type="ARBA" id="ARBA00023034"/>
    </source>
</evidence>
<evidence type="ECO:0000313" key="10">
    <source>
        <dbReference type="EMBL" id="ESO96957.1"/>
    </source>
</evidence>
<feature type="non-terminal residue" evidence="10">
    <location>
        <position position="245"/>
    </location>
</feature>
<keyword evidence="3" id="KW-0808">Transferase</keyword>
<evidence type="ECO:0000256" key="3">
    <source>
        <dbReference type="ARBA" id="ARBA00022679"/>
    </source>
</evidence>
<name>V4AIV6_LOTGI</name>
<dbReference type="HOGENOM" id="CLU_040616_0_1_1"/>
<evidence type="ECO:0000256" key="9">
    <source>
        <dbReference type="ARBA" id="ARBA00023180"/>
    </source>
</evidence>
<dbReference type="GeneID" id="20252150"/>
<evidence type="ECO:0000313" key="11">
    <source>
        <dbReference type="Proteomes" id="UP000030746"/>
    </source>
</evidence>
<dbReference type="OrthoDB" id="514299at2759"/>
<keyword evidence="5" id="KW-0735">Signal-anchor</keyword>
<comment type="subcellular location">
    <subcellularLocation>
        <location evidence="1">Golgi apparatus membrane</location>
        <topology evidence="1">Single-pass type II membrane protein</topology>
    </subcellularLocation>
</comment>
<organism evidence="10 11">
    <name type="scientific">Lottia gigantea</name>
    <name type="common">Giant owl limpet</name>
    <dbReference type="NCBI Taxonomy" id="225164"/>
    <lineage>
        <taxon>Eukaryota</taxon>
        <taxon>Metazoa</taxon>
        <taxon>Spiralia</taxon>
        <taxon>Lophotrochozoa</taxon>
        <taxon>Mollusca</taxon>
        <taxon>Gastropoda</taxon>
        <taxon>Patellogastropoda</taxon>
        <taxon>Lottioidea</taxon>
        <taxon>Lottiidae</taxon>
        <taxon>Lottia</taxon>
    </lineage>
</organism>
<evidence type="ECO:0000256" key="4">
    <source>
        <dbReference type="ARBA" id="ARBA00022692"/>
    </source>
</evidence>
<keyword evidence="11" id="KW-1185">Reference proteome</keyword>
<dbReference type="Proteomes" id="UP000030746">
    <property type="component" value="Unassembled WGS sequence"/>
</dbReference>
<sequence>HIYFLKVHKSASSTLMNIILRFAIHRNLSVMLPRKGNKVRRFKNSSSLILPSFHPSGLYDIMCNHAVYIRQNMAPLFPKDTVYVGIVRQPFNQFVSAFVYYRDKYKLKYLKRIQGDNPIRTYLNNPSKYESKSPGFSYTNNRMAYDFGYPPSDFQNISKFKEYLVQLESEVHFVLVVEYFTESLILLKRFLNWSFQDILYVIRNVRANTTMDLNFTDSDKQLHKRWAILDYTLYEHFKTVLLQKI</sequence>
<keyword evidence="8" id="KW-0472">Membrane</keyword>
<dbReference type="AlphaFoldDB" id="V4AIV6"/>
<dbReference type="Pfam" id="PF06990">
    <property type="entry name" value="Gal-3-0_sulfotr"/>
    <property type="match status" value="1"/>
</dbReference>
<dbReference type="KEGG" id="lgi:LOTGIDRAFT_74753"/>
<dbReference type="GO" id="GO:0009247">
    <property type="term" value="P:glycolipid biosynthetic process"/>
    <property type="evidence" value="ECO:0007669"/>
    <property type="project" value="InterPro"/>
</dbReference>
<evidence type="ECO:0000256" key="2">
    <source>
        <dbReference type="ARBA" id="ARBA00008124"/>
    </source>
</evidence>
<gene>
    <name evidence="10" type="ORF">LOTGIDRAFT_74753</name>
</gene>
<evidence type="ECO:0000256" key="5">
    <source>
        <dbReference type="ARBA" id="ARBA00022968"/>
    </source>
</evidence>
<keyword evidence="6" id="KW-1133">Transmembrane helix</keyword>
<keyword evidence="4" id="KW-0812">Transmembrane</keyword>
<dbReference type="GO" id="GO:0001733">
    <property type="term" value="F:galactosylceramide sulfotransferase activity"/>
    <property type="evidence" value="ECO:0007669"/>
    <property type="project" value="InterPro"/>
</dbReference>
<dbReference type="InterPro" id="IPR009729">
    <property type="entry name" value="Gal-3-0_sulfotransfrase"/>
</dbReference>
<dbReference type="CTD" id="20252150"/>
<proteinExistence type="inferred from homology"/>
<dbReference type="PANTHER" id="PTHR14647:SF87">
    <property type="entry name" value="PUTATIVE-RELATED"/>
    <property type="match status" value="1"/>
</dbReference>
<keyword evidence="7" id="KW-0333">Golgi apparatus</keyword>
<dbReference type="RefSeq" id="XP_009052280.1">
    <property type="nucleotide sequence ID" value="XM_009054032.1"/>
</dbReference>